<dbReference type="GO" id="GO:0033540">
    <property type="term" value="P:fatty acid beta-oxidation using acyl-CoA oxidase"/>
    <property type="evidence" value="ECO:0007669"/>
    <property type="project" value="TreeGrafter"/>
</dbReference>
<evidence type="ECO:0000256" key="1">
    <source>
        <dbReference type="ARBA" id="ARBA00001974"/>
    </source>
</evidence>
<dbReference type="OrthoDB" id="538336at2759"/>
<dbReference type="AlphaFoldDB" id="A0A5N5T273"/>
<dbReference type="GO" id="GO:0005504">
    <property type="term" value="F:fatty acid binding"/>
    <property type="evidence" value="ECO:0007669"/>
    <property type="project" value="TreeGrafter"/>
</dbReference>
<dbReference type="GO" id="GO:0005777">
    <property type="term" value="C:peroxisome"/>
    <property type="evidence" value="ECO:0007669"/>
    <property type="project" value="InterPro"/>
</dbReference>
<organism evidence="6 7">
    <name type="scientific">Armadillidium nasatum</name>
    <dbReference type="NCBI Taxonomy" id="96803"/>
    <lineage>
        <taxon>Eukaryota</taxon>
        <taxon>Metazoa</taxon>
        <taxon>Ecdysozoa</taxon>
        <taxon>Arthropoda</taxon>
        <taxon>Crustacea</taxon>
        <taxon>Multicrustacea</taxon>
        <taxon>Malacostraca</taxon>
        <taxon>Eumalacostraca</taxon>
        <taxon>Peracarida</taxon>
        <taxon>Isopoda</taxon>
        <taxon>Oniscidea</taxon>
        <taxon>Crinocheta</taxon>
        <taxon>Armadillidiidae</taxon>
        <taxon>Armadillidium</taxon>
    </lineage>
</organism>
<dbReference type="Pfam" id="PF22924">
    <property type="entry name" value="ACOX_C_alpha1"/>
    <property type="match status" value="1"/>
</dbReference>
<evidence type="ECO:0000313" key="7">
    <source>
        <dbReference type="Proteomes" id="UP000326759"/>
    </source>
</evidence>
<feature type="domain" description="Acyl-CoA oxidase C-alpha1" evidence="5">
    <location>
        <begin position="199"/>
        <end position="229"/>
    </location>
</feature>
<dbReference type="InterPro" id="IPR055060">
    <property type="entry name" value="ACOX_C_alpha1"/>
</dbReference>
<gene>
    <name evidence="6" type="primary">Acox3</name>
    <name evidence="6" type="ORF">Anas_13780</name>
</gene>
<keyword evidence="7" id="KW-1185">Reference proteome</keyword>
<comment type="caution">
    <text evidence="6">The sequence shown here is derived from an EMBL/GenBank/DDBJ whole genome shotgun (WGS) entry which is preliminary data.</text>
</comment>
<dbReference type="InterPro" id="IPR046373">
    <property type="entry name" value="Acyl-CoA_Oxase/DH_mid-dom_sf"/>
</dbReference>
<dbReference type="InterPro" id="IPR036250">
    <property type="entry name" value="AcylCo_DH-like_C"/>
</dbReference>
<dbReference type="GO" id="GO:0055088">
    <property type="term" value="P:lipid homeostasis"/>
    <property type="evidence" value="ECO:0007669"/>
    <property type="project" value="TreeGrafter"/>
</dbReference>
<feature type="non-terminal residue" evidence="6">
    <location>
        <position position="229"/>
    </location>
</feature>
<dbReference type="InterPro" id="IPR009100">
    <property type="entry name" value="AcylCoA_DH/oxidase_NM_dom_sf"/>
</dbReference>
<dbReference type="FunFam" id="2.40.110.10:FF:000005">
    <property type="entry name" value="Acyl-coenzyme A oxidase"/>
    <property type="match status" value="1"/>
</dbReference>
<keyword evidence="3" id="KW-0285">Flavoprotein</keyword>
<dbReference type="Proteomes" id="UP000326759">
    <property type="component" value="Unassembled WGS sequence"/>
</dbReference>
<dbReference type="PANTHER" id="PTHR10909">
    <property type="entry name" value="ELECTRON TRANSPORT OXIDOREDUCTASE"/>
    <property type="match status" value="1"/>
</dbReference>
<evidence type="ECO:0000256" key="3">
    <source>
        <dbReference type="ARBA" id="ARBA00022630"/>
    </source>
</evidence>
<dbReference type="GO" id="GO:0016402">
    <property type="term" value="F:pristanoyl-CoA oxidase activity"/>
    <property type="evidence" value="ECO:0007669"/>
    <property type="project" value="TreeGrafter"/>
</dbReference>
<dbReference type="Gene3D" id="1.20.140.10">
    <property type="entry name" value="Butyryl-CoA Dehydrogenase, subunit A, domain 3"/>
    <property type="match status" value="1"/>
</dbReference>
<dbReference type="Gene3D" id="2.40.110.10">
    <property type="entry name" value="Butyryl-CoA Dehydrogenase, subunit A, domain 2"/>
    <property type="match status" value="1"/>
</dbReference>
<evidence type="ECO:0000313" key="6">
    <source>
        <dbReference type="EMBL" id="KAB7500536.1"/>
    </source>
</evidence>
<sequence length="229" mass="25832">MFQHRVLNNVISLYDWSLLARKSLLIEFPMGAFLGLGTDRHRKFINSLMNREIGFAFCLTEISHGSNTKALRTEARYDIESESFILHTPDFEAAKCWAGCLGKTASHCLVFAQLYTPDGVCHGLHNFVTPVRDPQTLQPYPGVTIFDMGAKIGLNGMDNGVIMFNHYKIPRENLLNKTGDVTVDGKYVSPFKDPSKRFALTISIRYSAVRRQFGPENQGEIPVLEYPLQ</sequence>
<dbReference type="SUPFAM" id="SSF47203">
    <property type="entry name" value="Acyl-CoA dehydrogenase C-terminal domain-like"/>
    <property type="match status" value="1"/>
</dbReference>
<dbReference type="InterPro" id="IPR012258">
    <property type="entry name" value="Acyl-CoA_oxidase"/>
</dbReference>
<accession>A0A5N5T273</accession>
<dbReference type="EMBL" id="SEYY01013691">
    <property type="protein sequence ID" value="KAB7500536.1"/>
    <property type="molecule type" value="Genomic_DNA"/>
</dbReference>
<comment type="pathway">
    <text evidence="2">Lipid metabolism.</text>
</comment>
<dbReference type="GO" id="GO:0071949">
    <property type="term" value="F:FAD binding"/>
    <property type="evidence" value="ECO:0007669"/>
    <property type="project" value="InterPro"/>
</dbReference>
<dbReference type="PANTHER" id="PTHR10909:SF390">
    <property type="entry name" value="PEROXISOMAL ACYL-COENZYME A OXIDASE 3"/>
    <property type="match status" value="1"/>
</dbReference>
<dbReference type="SUPFAM" id="SSF56645">
    <property type="entry name" value="Acyl-CoA dehydrogenase NM domain-like"/>
    <property type="match status" value="1"/>
</dbReference>
<proteinExistence type="predicted"/>
<keyword evidence="4" id="KW-0274">FAD</keyword>
<reference evidence="6 7" key="1">
    <citation type="journal article" date="2019" name="PLoS Biol.">
        <title>Sex chromosomes control vertical transmission of feminizing Wolbachia symbionts in an isopod.</title>
        <authorList>
            <person name="Becking T."/>
            <person name="Chebbi M.A."/>
            <person name="Giraud I."/>
            <person name="Moumen B."/>
            <person name="Laverre T."/>
            <person name="Caubet Y."/>
            <person name="Peccoud J."/>
            <person name="Gilbert C."/>
            <person name="Cordaux R."/>
        </authorList>
    </citation>
    <scope>NUCLEOTIDE SEQUENCE [LARGE SCALE GENOMIC DNA]</scope>
    <source>
        <strain evidence="6">ANa2</strain>
        <tissue evidence="6">Whole body excluding digestive tract and cuticle</tissue>
    </source>
</reference>
<evidence type="ECO:0000259" key="5">
    <source>
        <dbReference type="Pfam" id="PF22924"/>
    </source>
</evidence>
<evidence type="ECO:0000256" key="2">
    <source>
        <dbReference type="ARBA" id="ARBA00005189"/>
    </source>
</evidence>
<evidence type="ECO:0000256" key="4">
    <source>
        <dbReference type="ARBA" id="ARBA00022827"/>
    </source>
</evidence>
<name>A0A5N5T273_9CRUS</name>
<protein>
    <submittedName>
        <fullName evidence="6">Peroxisomal acyl-coenzyme A oxidase 3</fullName>
    </submittedName>
</protein>
<comment type="cofactor">
    <cofactor evidence="1">
        <name>FAD</name>
        <dbReference type="ChEBI" id="CHEBI:57692"/>
    </cofactor>
</comment>